<dbReference type="CDD" id="cd00303">
    <property type="entry name" value="retropepsin_like"/>
    <property type="match status" value="1"/>
</dbReference>
<evidence type="ECO:0000313" key="10">
    <source>
        <dbReference type="EMBL" id="KAE9144485.1"/>
    </source>
</evidence>
<dbReference type="InterPro" id="IPR043502">
    <property type="entry name" value="DNA/RNA_pol_sf"/>
</dbReference>
<evidence type="ECO:0000313" key="15">
    <source>
        <dbReference type="Proteomes" id="UP000429523"/>
    </source>
</evidence>
<dbReference type="EMBL" id="QXGD01000614">
    <property type="protein sequence ID" value="KAE9231688.1"/>
    <property type="molecule type" value="Genomic_DNA"/>
</dbReference>
<dbReference type="Proteomes" id="UP000433483">
    <property type="component" value="Unassembled WGS sequence"/>
</dbReference>
<sequence>MRFYSAGDEAEMAVMHGVPDRAALHHDQDPRMEIELLLGNHRIPTLLDTGCTRSAMDRKTTKLVHQHIQLRHEAAHFRNADGSLVETAHCAAATFKLIDFSQKRTCSHEFRVAEHLLYPIMLGRDFLLQQRMVLDFERCIIEWDGIELRMDMSPRSGRPFAAVLKSDTECRAEINLTQREEVPLDTMFEGCNLTEAQKARAMKLVEQFKDLFTGALGTKMKEPYVLPLKPNAKPVAARPFPIPRAYYDATRREIQHLVDIGVLKRDSSSMWASPAFVVSKKDGSVRLVCDFRKLNEWMQRNYYPTRDVKEMVRSVDKPKYKSVFDVPLSYYTRVLTPESQPITAITTPLGKFVFLWLPMGVSTAPDEFQACMDEELGDLDYVRVYLDDILVTSNSFEEHMQHLEEVFRRLRNFGLTLHRKKSKICASVVEYLGYQLSEDGISALPNKVTAILAIAPPRNRREVRRFVGMVNFYSDMLPRRASLLAPLTRLTSPSQSFQWSATEQAAFDAVKDALAQCVLLAFPENGRQFHVYTDASKLQLGAVITQDGQPLAFGPRNATRRRQRIRPIDWNF</sequence>
<dbReference type="PANTHER" id="PTHR37984">
    <property type="entry name" value="PROTEIN CBG26694"/>
    <property type="match status" value="1"/>
</dbReference>
<dbReference type="InterPro" id="IPR050951">
    <property type="entry name" value="Retrovirus_Pol_polyprotein"/>
</dbReference>
<evidence type="ECO:0000313" key="14">
    <source>
        <dbReference type="EMBL" id="KAE9309307.1"/>
    </source>
</evidence>
<reference evidence="15 16" key="1">
    <citation type="submission" date="2018-08" db="EMBL/GenBank/DDBJ databases">
        <title>Genomic investigation of the strawberry pathogen Phytophthora fragariae indicates pathogenicity is determined by transcriptional variation in three key races.</title>
        <authorList>
            <person name="Adams T.M."/>
            <person name="Armitage A.D."/>
            <person name="Sobczyk M.K."/>
            <person name="Bates H.J."/>
            <person name="Dunwell J.M."/>
            <person name="Nellist C.F."/>
            <person name="Harrison R.J."/>
        </authorList>
    </citation>
    <scope>NUCLEOTIDE SEQUENCE [LARGE SCALE GENOMIC DNA]</scope>
    <source>
        <strain evidence="14 17">A4</strain>
        <strain evidence="13 18">BC-1</strain>
        <strain evidence="12 22">BC-23</strain>
        <strain evidence="11 16">NOV-27</strain>
        <strain evidence="10 19">NOV-5</strain>
        <strain evidence="9 20">NOV-71</strain>
        <strain evidence="7 15">NOV-9</strain>
        <strain evidence="8 21">SCRP245</strain>
    </source>
</reference>
<keyword evidence="4" id="KW-0255">Endonuclease</keyword>
<dbReference type="PANTHER" id="PTHR37984:SF5">
    <property type="entry name" value="PROTEIN NYNRIN-LIKE"/>
    <property type="match status" value="1"/>
</dbReference>
<dbReference type="Proteomes" id="UP000429523">
    <property type="component" value="Unassembled WGS sequence"/>
</dbReference>
<evidence type="ECO:0000313" key="16">
    <source>
        <dbReference type="Proteomes" id="UP000433483"/>
    </source>
</evidence>
<dbReference type="FunFam" id="3.30.70.270:FF:000003">
    <property type="entry name" value="Transposon Ty3-G Gag-Pol polyprotein"/>
    <property type="match status" value="1"/>
</dbReference>
<keyword evidence="2" id="KW-0548">Nucleotidyltransferase</keyword>
<dbReference type="EMBL" id="QXGC01000531">
    <property type="protein sequence ID" value="KAE9231105.1"/>
    <property type="molecule type" value="Genomic_DNA"/>
</dbReference>
<comment type="caution">
    <text evidence="13">The sequence shown here is derived from an EMBL/GenBank/DDBJ whole genome shotgun (WGS) entry which is preliminary data.</text>
</comment>
<dbReference type="OrthoDB" id="124034at2759"/>
<evidence type="ECO:0000256" key="2">
    <source>
        <dbReference type="ARBA" id="ARBA00022695"/>
    </source>
</evidence>
<dbReference type="Proteomes" id="UP000476176">
    <property type="component" value="Unassembled WGS sequence"/>
</dbReference>
<evidence type="ECO:0000313" key="11">
    <source>
        <dbReference type="EMBL" id="KAE9211199.1"/>
    </source>
</evidence>
<dbReference type="SUPFAM" id="SSF56672">
    <property type="entry name" value="DNA/RNA polymerases"/>
    <property type="match status" value="1"/>
</dbReference>
<dbReference type="PROSITE" id="PS50878">
    <property type="entry name" value="RT_POL"/>
    <property type="match status" value="1"/>
</dbReference>
<gene>
    <name evidence="14" type="ORF">PF001_g10741</name>
    <name evidence="13" type="ORF">PF002_g12608</name>
    <name evidence="12" type="ORF">PF004_g10306</name>
    <name evidence="11" type="ORF">PF005_g11085</name>
    <name evidence="10" type="ORF">PF006_g10578</name>
    <name evidence="9" type="ORF">PF007_g11894</name>
    <name evidence="7" type="ORF">PF009_g12505</name>
    <name evidence="8" type="ORF">PF011_g10370</name>
</gene>
<evidence type="ECO:0000313" key="17">
    <source>
        <dbReference type="Proteomes" id="UP000437068"/>
    </source>
</evidence>
<evidence type="ECO:0000313" key="9">
    <source>
        <dbReference type="EMBL" id="KAE9110333.1"/>
    </source>
</evidence>
<evidence type="ECO:0000313" key="12">
    <source>
        <dbReference type="EMBL" id="KAE9231105.1"/>
    </source>
</evidence>
<evidence type="ECO:0000313" key="22">
    <source>
        <dbReference type="Proteomes" id="UP000476176"/>
    </source>
</evidence>
<dbReference type="Proteomes" id="UP000441208">
    <property type="component" value="Unassembled WGS sequence"/>
</dbReference>
<evidence type="ECO:0000313" key="13">
    <source>
        <dbReference type="EMBL" id="KAE9231688.1"/>
    </source>
</evidence>
<name>A0A6A3ZB07_9STRA</name>
<protein>
    <recommendedName>
        <fullName evidence="6">Reverse transcriptase domain-containing protein</fullName>
    </recommendedName>
</protein>
<dbReference type="GO" id="GO:0016779">
    <property type="term" value="F:nucleotidyltransferase activity"/>
    <property type="evidence" value="ECO:0007669"/>
    <property type="project" value="UniProtKB-KW"/>
</dbReference>
<dbReference type="EMBL" id="QXGF01000625">
    <property type="protein sequence ID" value="KAE8937589.1"/>
    <property type="molecule type" value="Genomic_DNA"/>
</dbReference>
<dbReference type="Pfam" id="PF00078">
    <property type="entry name" value="RVT_1"/>
    <property type="match status" value="1"/>
</dbReference>
<feature type="domain" description="Reverse transcriptase" evidence="6">
    <location>
        <begin position="259"/>
        <end position="436"/>
    </location>
</feature>
<dbReference type="InterPro" id="IPR043128">
    <property type="entry name" value="Rev_trsase/Diguanyl_cyclase"/>
</dbReference>
<dbReference type="CDD" id="cd01647">
    <property type="entry name" value="RT_LTR"/>
    <property type="match status" value="1"/>
</dbReference>
<dbReference type="Proteomes" id="UP000437068">
    <property type="component" value="Unassembled WGS sequence"/>
</dbReference>
<evidence type="ECO:0000259" key="6">
    <source>
        <dbReference type="PROSITE" id="PS50878"/>
    </source>
</evidence>
<dbReference type="EMBL" id="QXGB01000544">
    <property type="protein sequence ID" value="KAE9211199.1"/>
    <property type="molecule type" value="Genomic_DNA"/>
</dbReference>
<keyword evidence="16" id="KW-1185">Reference proteome</keyword>
<proteinExistence type="predicted"/>
<evidence type="ECO:0000313" key="18">
    <source>
        <dbReference type="Proteomes" id="UP000440367"/>
    </source>
</evidence>
<dbReference type="Gene3D" id="3.10.10.10">
    <property type="entry name" value="HIV Type 1 Reverse Transcriptase, subunit A, domain 1"/>
    <property type="match status" value="1"/>
</dbReference>
<evidence type="ECO:0000256" key="3">
    <source>
        <dbReference type="ARBA" id="ARBA00022722"/>
    </source>
</evidence>
<evidence type="ECO:0000313" key="20">
    <source>
        <dbReference type="Proteomes" id="UP000441208"/>
    </source>
</evidence>
<dbReference type="EMBL" id="QXFW01000542">
    <property type="protein sequence ID" value="KAE9009225.1"/>
    <property type="molecule type" value="Genomic_DNA"/>
</dbReference>
<accession>A0A6A3ZB07</accession>
<dbReference type="InterPro" id="IPR041577">
    <property type="entry name" value="RT_RNaseH_2"/>
</dbReference>
<evidence type="ECO:0000313" key="8">
    <source>
        <dbReference type="EMBL" id="KAE9009225.1"/>
    </source>
</evidence>
<dbReference type="Proteomes" id="UP000440732">
    <property type="component" value="Unassembled WGS sequence"/>
</dbReference>
<dbReference type="GO" id="GO:0004519">
    <property type="term" value="F:endonuclease activity"/>
    <property type="evidence" value="ECO:0007669"/>
    <property type="project" value="UniProtKB-KW"/>
</dbReference>
<dbReference type="AlphaFoldDB" id="A0A6A3ZB07"/>
<dbReference type="Gene3D" id="2.40.70.10">
    <property type="entry name" value="Acid Proteases"/>
    <property type="match status" value="1"/>
</dbReference>
<organism evidence="13 18">
    <name type="scientific">Phytophthora fragariae</name>
    <dbReference type="NCBI Taxonomy" id="53985"/>
    <lineage>
        <taxon>Eukaryota</taxon>
        <taxon>Sar</taxon>
        <taxon>Stramenopiles</taxon>
        <taxon>Oomycota</taxon>
        <taxon>Peronosporomycetes</taxon>
        <taxon>Peronosporales</taxon>
        <taxon>Peronosporaceae</taxon>
        <taxon>Phytophthora</taxon>
    </lineage>
</organism>
<keyword evidence="5" id="KW-0511">Multifunctional enzyme</keyword>
<dbReference type="InterPro" id="IPR021109">
    <property type="entry name" value="Peptidase_aspartic_dom_sf"/>
</dbReference>
<evidence type="ECO:0000256" key="4">
    <source>
        <dbReference type="ARBA" id="ARBA00022759"/>
    </source>
</evidence>
<dbReference type="InterPro" id="IPR000477">
    <property type="entry name" value="RT_dom"/>
</dbReference>
<dbReference type="EMBL" id="QXGE01000550">
    <property type="protein sequence ID" value="KAE9309307.1"/>
    <property type="molecule type" value="Genomic_DNA"/>
</dbReference>
<evidence type="ECO:0000313" key="21">
    <source>
        <dbReference type="Proteomes" id="UP000460718"/>
    </source>
</evidence>
<dbReference type="Gene3D" id="3.30.70.270">
    <property type="match status" value="2"/>
</dbReference>
<dbReference type="Proteomes" id="UP000460718">
    <property type="component" value="Unassembled WGS sequence"/>
</dbReference>
<evidence type="ECO:0000256" key="1">
    <source>
        <dbReference type="ARBA" id="ARBA00022679"/>
    </source>
</evidence>
<dbReference type="Proteomes" id="UP000440367">
    <property type="component" value="Unassembled WGS sequence"/>
</dbReference>
<evidence type="ECO:0000313" key="19">
    <source>
        <dbReference type="Proteomes" id="UP000440732"/>
    </source>
</evidence>
<dbReference type="EMBL" id="QXFZ01000609">
    <property type="protein sequence ID" value="KAE9110333.1"/>
    <property type="molecule type" value="Genomic_DNA"/>
</dbReference>
<keyword evidence="4" id="KW-0378">Hydrolase</keyword>
<evidence type="ECO:0000256" key="5">
    <source>
        <dbReference type="ARBA" id="ARBA00023268"/>
    </source>
</evidence>
<keyword evidence="1" id="KW-0808">Transferase</keyword>
<evidence type="ECO:0000313" key="7">
    <source>
        <dbReference type="EMBL" id="KAE8937589.1"/>
    </source>
</evidence>
<keyword evidence="3" id="KW-0540">Nuclease</keyword>
<dbReference type="Pfam" id="PF17919">
    <property type="entry name" value="RT_RNaseH_2"/>
    <property type="match status" value="1"/>
</dbReference>
<dbReference type="EMBL" id="QXGA01000537">
    <property type="protein sequence ID" value="KAE9144485.1"/>
    <property type="molecule type" value="Genomic_DNA"/>
</dbReference>
<dbReference type="SUPFAM" id="SSF50630">
    <property type="entry name" value="Acid proteases"/>
    <property type="match status" value="1"/>
</dbReference>
<dbReference type="FunFam" id="3.30.70.270:FF:000020">
    <property type="entry name" value="Transposon Tf2-6 polyprotein-like Protein"/>
    <property type="match status" value="1"/>
</dbReference>